<dbReference type="Proteomes" id="UP000282454">
    <property type="component" value="Unassembled WGS sequence"/>
</dbReference>
<organism evidence="2 3">
    <name type="scientific">Actinokineospora cianjurensis</name>
    <dbReference type="NCBI Taxonomy" id="585224"/>
    <lineage>
        <taxon>Bacteria</taxon>
        <taxon>Bacillati</taxon>
        <taxon>Actinomycetota</taxon>
        <taxon>Actinomycetes</taxon>
        <taxon>Pseudonocardiales</taxon>
        <taxon>Pseudonocardiaceae</taxon>
        <taxon>Actinokineospora</taxon>
    </lineage>
</organism>
<dbReference type="RefSeq" id="WP_121390564.1">
    <property type="nucleotide sequence ID" value="NZ_RCDD01000001.1"/>
</dbReference>
<comment type="caution">
    <text evidence="2">The sequence shown here is derived from an EMBL/GenBank/DDBJ whole genome shotgun (WGS) entry which is preliminary data.</text>
</comment>
<gene>
    <name evidence="2" type="ORF">CLV68_2571</name>
</gene>
<dbReference type="EMBL" id="RCDD01000001">
    <property type="protein sequence ID" value="RLK62019.1"/>
    <property type="molecule type" value="Genomic_DNA"/>
</dbReference>
<name>A0A421BCC3_9PSEU</name>
<evidence type="ECO:0000313" key="2">
    <source>
        <dbReference type="EMBL" id="RLK62019.1"/>
    </source>
</evidence>
<evidence type="ECO:0000313" key="3">
    <source>
        <dbReference type="Proteomes" id="UP000282454"/>
    </source>
</evidence>
<keyword evidence="3" id="KW-1185">Reference proteome</keyword>
<dbReference type="AlphaFoldDB" id="A0A421BCC3"/>
<feature type="region of interest" description="Disordered" evidence="1">
    <location>
        <begin position="1"/>
        <end position="30"/>
    </location>
</feature>
<sequence>MGKNKRAHQTGEKDIAGKVGERNTEEGTGRAAGVKIGAAMEFATTAKTGAAIGVCVGAIVAGTATADD</sequence>
<feature type="compositionally biased region" description="Basic and acidic residues" evidence="1">
    <location>
        <begin position="9"/>
        <end position="28"/>
    </location>
</feature>
<evidence type="ECO:0000256" key="1">
    <source>
        <dbReference type="SAM" id="MobiDB-lite"/>
    </source>
</evidence>
<accession>A0A421BCC3</accession>
<reference evidence="2 3" key="1">
    <citation type="submission" date="2018-10" db="EMBL/GenBank/DDBJ databases">
        <title>Genomic Encyclopedia of Archaeal and Bacterial Type Strains, Phase II (KMG-II): from individual species to whole genera.</title>
        <authorList>
            <person name="Goeker M."/>
        </authorList>
    </citation>
    <scope>NUCLEOTIDE SEQUENCE [LARGE SCALE GENOMIC DNA]</scope>
    <source>
        <strain evidence="2 3">DSM 45657</strain>
    </source>
</reference>
<protein>
    <submittedName>
        <fullName evidence="2">Uncharacterized protein</fullName>
    </submittedName>
</protein>
<proteinExistence type="predicted"/>